<evidence type="ECO:0000256" key="2">
    <source>
        <dbReference type="SAM" id="MobiDB-lite"/>
    </source>
</evidence>
<gene>
    <name evidence="4" type="ORF">NDU88_003013</name>
</gene>
<dbReference type="InterPro" id="IPR012461">
    <property type="entry name" value="SACK1"/>
</dbReference>
<sequence length="177" mass="19935">MYHPEAVRRVQRTPGQLRSRVEELKNPWRQGSPLTLSHNESARLATDALLEQGEEGYLRALADEKELPFMSSLDIEYVRRNANVSSHSALQPSVSVEGPEEDGLSEQTSGTYFPMMSDIDVPMLEMGWPETPLITKHSQTEVTVHFQRDRSNSIKDLLRSLISKAKTVSTKHTSNTS</sequence>
<dbReference type="GO" id="GO:0007165">
    <property type="term" value="P:signal transduction"/>
    <property type="evidence" value="ECO:0007669"/>
    <property type="project" value="TreeGrafter"/>
</dbReference>
<dbReference type="PANTHER" id="PTHR16181:SF29">
    <property type="entry name" value="PROTEIN FAM83A-RELATED"/>
    <property type="match status" value="1"/>
</dbReference>
<proteinExistence type="inferred from homology"/>
<reference evidence="4" key="1">
    <citation type="journal article" date="2022" name="bioRxiv">
        <title>Sequencing and chromosome-scale assembly of the giantPleurodeles waltlgenome.</title>
        <authorList>
            <person name="Brown T."/>
            <person name="Elewa A."/>
            <person name="Iarovenko S."/>
            <person name="Subramanian E."/>
            <person name="Araus A.J."/>
            <person name="Petzold A."/>
            <person name="Susuki M."/>
            <person name="Suzuki K.-i.T."/>
            <person name="Hayashi T."/>
            <person name="Toyoda A."/>
            <person name="Oliveira C."/>
            <person name="Osipova E."/>
            <person name="Leigh N.D."/>
            <person name="Simon A."/>
            <person name="Yun M.H."/>
        </authorList>
    </citation>
    <scope>NUCLEOTIDE SEQUENCE</scope>
    <source>
        <strain evidence="4">20211129_DDA</strain>
        <tissue evidence="4">Liver</tissue>
    </source>
</reference>
<evidence type="ECO:0000313" key="4">
    <source>
        <dbReference type="EMBL" id="KAJ1124562.1"/>
    </source>
</evidence>
<evidence type="ECO:0000313" key="5">
    <source>
        <dbReference type="Proteomes" id="UP001066276"/>
    </source>
</evidence>
<organism evidence="4 5">
    <name type="scientific">Pleurodeles waltl</name>
    <name type="common">Iberian ribbed newt</name>
    <dbReference type="NCBI Taxonomy" id="8319"/>
    <lineage>
        <taxon>Eukaryota</taxon>
        <taxon>Metazoa</taxon>
        <taxon>Chordata</taxon>
        <taxon>Craniata</taxon>
        <taxon>Vertebrata</taxon>
        <taxon>Euteleostomi</taxon>
        <taxon>Amphibia</taxon>
        <taxon>Batrachia</taxon>
        <taxon>Caudata</taxon>
        <taxon>Salamandroidea</taxon>
        <taxon>Salamandridae</taxon>
        <taxon>Pleurodelinae</taxon>
        <taxon>Pleurodeles</taxon>
    </lineage>
</organism>
<dbReference type="EMBL" id="JANPWB010000011">
    <property type="protein sequence ID" value="KAJ1124562.1"/>
    <property type="molecule type" value="Genomic_DNA"/>
</dbReference>
<feature type="domain" description="Scaffolding anchor of CK1" evidence="3">
    <location>
        <begin position="27"/>
        <end position="168"/>
    </location>
</feature>
<dbReference type="Proteomes" id="UP001066276">
    <property type="component" value="Chromosome 7"/>
</dbReference>
<protein>
    <recommendedName>
        <fullName evidence="3">Scaffolding anchor of CK1 domain-containing protein</fullName>
    </recommendedName>
</protein>
<feature type="region of interest" description="Disordered" evidence="2">
    <location>
        <begin position="86"/>
        <end position="110"/>
    </location>
</feature>
<accession>A0AAV7PBE8</accession>
<dbReference type="InterPro" id="IPR050944">
    <property type="entry name" value="FAM83"/>
</dbReference>
<evidence type="ECO:0000259" key="3">
    <source>
        <dbReference type="Pfam" id="PF07894"/>
    </source>
</evidence>
<dbReference type="Pfam" id="PF07894">
    <property type="entry name" value="SACK1"/>
    <property type="match status" value="1"/>
</dbReference>
<name>A0AAV7PBE8_PLEWA</name>
<dbReference type="PANTHER" id="PTHR16181">
    <property type="entry name" value="PROTEIN FAM83A-RELATED"/>
    <property type="match status" value="1"/>
</dbReference>
<dbReference type="AlphaFoldDB" id="A0AAV7PBE8"/>
<keyword evidence="5" id="KW-1185">Reference proteome</keyword>
<comment type="caution">
    <text evidence="4">The sequence shown here is derived from an EMBL/GenBank/DDBJ whole genome shotgun (WGS) entry which is preliminary data.</text>
</comment>
<evidence type="ECO:0000256" key="1">
    <source>
        <dbReference type="ARBA" id="ARBA00006937"/>
    </source>
</evidence>
<comment type="similarity">
    <text evidence="1">Belongs to the FAM83 family.</text>
</comment>
<dbReference type="GO" id="GO:0019901">
    <property type="term" value="F:protein kinase binding"/>
    <property type="evidence" value="ECO:0007669"/>
    <property type="project" value="TreeGrafter"/>
</dbReference>